<dbReference type="InterPro" id="IPR018289">
    <property type="entry name" value="MULE_transposase_dom"/>
</dbReference>
<protein>
    <recommendedName>
        <fullName evidence="6">SWIM-type domain-containing protein</fullName>
    </recommendedName>
</protein>
<dbReference type="EMBL" id="SDMP01000021">
    <property type="protein sequence ID" value="RYQ80115.1"/>
    <property type="molecule type" value="Genomic_DNA"/>
</dbReference>
<dbReference type="GO" id="GO:0008270">
    <property type="term" value="F:zinc ion binding"/>
    <property type="evidence" value="ECO:0007669"/>
    <property type="project" value="UniProtKB-KW"/>
</dbReference>
<dbReference type="STRING" id="3818.A0A444WRS4"/>
<sequence>MEEESAADECYRPLSAEEKGGDGTDAFGPGGDEFGDEVDDGELGVKSDAEENFGDSFFDNWEERALDGVAELRCVNFKEITAKESMMCHFPDRSVAFLFYSLYAKMNGFAVRKNKIRRNVRNEITQQEFVCFRQGFKGMGSVNYGMRHKHEPKAETRCGCEAEMRVHVHSESGRWIISYFQDFHNHEMLDDRLTFMLPGHRKMDAAALEQMNMMLRVGIKTPQIYSSFVQTAGGFQNLPFLKRDMYNQIGKQRRIIGGDATACLKFLESTAQANPGMFVRYLADKDGRLVHLFWSDNCSQLDYDLFGDVVAFDATYRKNKYMCPLVVFSGVNHHNQMIVFAAVLVANENEQTYTWLLQQFLDAMESKAPGCVITDGHGAMKKAIEAVFPEAYHRLCAWHLLRNSTSNLSNPRFTSKFKKCMLFDYEVWEFEDHWHYMVDALGLSDNQWVSDLYSRRRMWATAHIRGNFFGGFRTTSRCEGLHSMLGKFVQSRHNLRDFVEQFMRCISQMRSREAHSDLLSVVGEPVLQSPFHDLERSAAKKLTRAIFFNFRPMFFRACTPKVRTHTWTQTSDTFTLCRSANVRREWQVCHYSDSNSFKCSCLRMESLGIPCDHIVAVLVHLEMTDIPDSLVLDRWSKSARSKVRAFVEKGPFCWDSTITCRNWMLNDLCREMSVLACRNEAEFADMTDKVLHKIARLKEIEDSGDAVGLNEVGEASTLEGCVRDPQLVRCQKRQRKETVKGVKRCGLCRQREHNQVSCHLNPNSRMNTQEGASYFGGEGEGETGTMEDSSEEEEVTVCQQICLVVLFI</sequence>
<dbReference type="Pfam" id="PF04434">
    <property type="entry name" value="SWIM"/>
    <property type="match status" value="1"/>
</dbReference>
<evidence type="ECO:0000259" key="6">
    <source>
        <dbReference type="PROSITE" id="PS50966"/>
    </source>
</evidence>
<feature type="region of interest" description="Disordered" evidence="5">
    <location>
        <begin position="1"/>
        <end position="41"/>
    </location>
</feature>
<evidence type="ECO:0000256" key="1">
    <source>
        <dbReference type="ARBA" id="ARBA00022723"/>
    </source>
</evidence>
<dbReference type="SMART" id="SM00575">
    <property type="entry name" value="ZnF_PMZ"/>
    <property type="match status" value="1"/>
</dbReference>
<reference evidence="7 8" key="1">
    <citation type="submission" date="2019-01" db="EMBL/GenBank/DDBJ databases">
        <title>Sequencing of cultivated peanut Arachis hypogaea provides insights into genome evolution and oil improvement.</title>
        <authorList>
            <person name="Chen X."/>
        </authorList>
    </citation>
    <scope>NUCLEOTIDE SEQUENCE [LARGE SCALE GENOMIC DNA]</scope>
    <source>
        <strain evidence="8">cv. Fuhuasheng</strain>
        <tissue evidence="7">Leaves</tissue>
    </source>
</reference>
<proteinExistence type="predicted"/>
<keyword evidence="1" id="KW-0479">Metal-binding</keyword>
<evidence type="ECO:0000313" key="7">
    <source>
        <dbReference type="EMBL" id="RYQ80115.1"/>
    </source>
</evidence>
<dbReference type="Pfam" id="PF03101">
    <property type="entry name" value="FAR1"/>
    <property type="match status" value="1"/>
</dbReference>
<keyword evidence="3" id="KW-0862">Zinc</keyword>
<dbReference type="Pfam" id="PF10551">
    <property type="entry name" value="MULE"/>
    <property type="match status" value="1"/>
</dbReference>
<keyword evidence="2 4" id="KW-0863">Zinc-finger</keyword>
<feature type="domain" description="SWIM-type" evidence="6">
    <location>
        <begin position="586"/>
        <end position="622"/>
    </location>
</feature>
<dbReference type="InterPro" id="IPR004330">
    <property type="entry name" value="FAR1_DNA_bnd_dom"/>
</dbReference>
<dbReference type="PANTHER" id="PTHR47718">
    <property type="entry name" value="OS01G0519700 PROTEIN"/>
    <property type="match status" value="1"/>
</dbReference>
<dbReference type="PANTHER" id="PTHR47718:SF15">
    <property type="entry name" value="PROTEIN FAR1-RELATED SEQUENCE 5-LIKE"/>
    <property type="match status" value="1"/>
</dbReference>
<evidence type="ECO:0000313" key="8">
    <source>
        <dbReference type="Proteomes" id="UP000289738"/>
    </source>
</evidence>
<evidence type="ECO:0000256" key="4">
    <source>
        <dbReference type="PROSITE-ProRule" id="PRU00325"/>
    </source>
</evidence>
<dbReference type="InterPro" id="IPR006564">
    <property type="entry name" value="Znf_PMZ"/>
</dbReference>
<comment type="caution">
    <text evidence="7">The sequence shown here is derived from an EMBL/GenBank/DDBJ whole genome shotgun (WGS) entry which is preliminary data.</text>
</comment>
<dbReference type="InterPro" id="IPR007527">
    <property type="entry name" value="Znf_SWIM"/>
</dbReference>
<evidence type="ECO:0000256" key="5">
    <source>
        <dbReference type="SAM" id="MobiDB-lite"/>
    </source>
</evidence>
<accession>A0A444WRS4</accession>
<keyword evidence="8" id="KW-1185">Reference proteome</keyword>
<feature type="compositionally biased region" description="Basic and acidic residues" evidence="5">
    <location>
        <begin position="9"/>
        <end position="22"/>
    </location>
</feature>
<dbReference type="AlphaFoldDB" id="A0A444WRS4"/>
<name>A0A444WRS4_ARAHY</name>
<evidence type="ECO:0000256" key="2">
    <source>
        <dbReference type="ARBA" id="ARBA00022771"/>
    </source>
</evidence>
<dbReference type="Proteomes" id="UP000289738">
    <property type="component" value="Unassembled WGS sequence"/>
</dbReference>
<organism evidence="7 8">
    <name type="scientific">Arachis hypogaea</name>
    <name type="common">Peanut</name>
    <dbReference type="NCBI Taxonomy" id="3818"/>
    <lineage>
        <taxon>Eukaryota</taxon>
        <taxon>Viridiplantae</taxon>
        <taxon>Streptophyta</taxon>
        <taxon>Embryophyta</taxon>
        <taxon>Tracheophyta</taxon>
        <taxon>Spermatophyta</taxon>
        <taxon>Magnoliopsida</taxon>
        <taxon>eudicotyledons</taxon>
        <taxon>Gunneridae</taxon>
        <taxon>Pentapetalae</taxon>
        <taxon>rosids</taxon>
        <taxon>fabids</taxon>
        <taxon>Fabales</taxon>
        <taxon>Fabaceae</taxon>
        <taxon>Papilionoideae</taxon>
        <taxon>50 kb inversion clade</taxon>
        <taxon>dalbergioids sensu lato</taxon>
        <taxon>Dalbergieae</taxon>
        <taxon>Pterocarpus clade</taxon>
        <taxon>Arachis</taxon>
    </lineage>
</organism>
<gene>
    <name evidence="7" type="ORF">Ahy_Scaffold1g106737</name>
</gene>
<dbReference type="PROSITE" id="PS50966">
    <property type="entry name" value="ZF_SWIM"/>
    <property type="match status" value="1"/>
</dbReference>
<evidence type="ECO:0000256" key="3">
    <source>
        <dbReference type="ARBA" id="ARBA00022833"/>
    </source>
</evidence>